<dbReference type="InterPro" id="IPR033948">
    <property type="entry name" value="ETF_beta_N"/>
</dbReference>
<evidence type="ECO:0000256" key="4">
    <source>
        <dbReference type="ARBA" id="ARBA00022827"/>
    </source>
</evidence>
<sequence>MNIMVCVKQVPDNAVVPKLDPNTGKVITQGVETMVSPFDLNAVEAGLTLASEHGGEVSVITVGDDACKTSLRIGLSMGAAKAYLVTDPALEDSDTWATSYALAKAIASIGSFDIILCGKQAIDDDAGQVAAGIAEQLGISQVTYVNEIREVTADSITVKRVCPAGEEVVTASLPVVISCEKSLNEPRYPTLKRTRMANRMEIPTLDCAAIGADVGKVGKNSPSAVKRLYTPAPRQSGEVIKGEKYAAFCLTEPAGGSDMTSNKTTAVEDGDDYVINGVKHFITGGAHCDFLCCFAITNKEDPRHGMTCFVVEKGTPGMEIASEDNKMGIRGARTAEIVFKDCRVPKANMVGELNKGYRLALDVVDRGRIGIAAMSVGIAQSALDLAIKYAKEREVFKRPIAKFQGIQWMLADAATQVEAARMLTYYAADLKEQGVPFTKQAAMAKLFAAEASHKVVDTALQVHGGYGYMKEYAIERIYRDQRITELFEGTSQVQRIVIAGQLLH</sequence>
<dbReference type="Pfam" id="PF02770">
    <property type="entry name" value="Acyl-CoA_dh_M"/>
    <property type="match status" value="1"/>
</dbReference>
<dbReference type="GO" id="GO:0003995">
    <property type="term" value="F:acyl-CoA dehydrogenase activity"/>
    <property type="evidence" value="ECO:0007669"/>
    <property type="project" value="InterPro"/>
</dbReference>
<dbReference type="EMBL" id="LN853431">
    <property type="protein sequence ID" value="CRY95927.1"/>
    <property type="molecule type" value="Genomic_DNA"/>
</dbReference>
<dbReference type="InterPro" id="IPR009100">
    <property type="entry name" value="AcylCoA_DH/oxidase_NM_dom_sf"/>
</dbReference>
<proteinExistence type="inferred from homology"/>
<dbReference type="InterPro" id="IPR036250">
    <property type="entry name" value="AcylCo_DH-like_C"/>
</dbReference>
<dbReference type="InterPro" id="IPR006091">
    <property type="entry name" value="Acyl-CoA_Oxase/DH_mid-dom"/>
</dbReference>
<evidence type="ECO:0000256" key="5">
    <source>
        <dbReference type="ARBA" id="ARBA00023002"/>
    </source>
</evidence>
<dbReference type="CDD" id="cd01714">
    <property type="entry name" value="ETF_beta"/>
    <property type="match status" value="1"/>
</dbReference>
<dbReference type="FunFam" id="1.20.140.10:FF:000004">
    <property type="entry name" value="Acyl-CoA dehydrogenase FadE25"/>
    <property type="match status" value="1"/>
</dbReference>
<dbReference type="AlphaFoldDB" id="A0A0H5QJD8"/>
<dbReference type="PROSITE" id="PS00072">
    <property type="entry name" value="ACYL_COA_DH_1"/>
    <property type="match status" value="1"/>
</dbReference>
<keyword evidence="4" id="KW-0274">FAD</keyword>
<comment type="cofactor">
    <cofactor evidence="1">
        <name>FAD</name>
        <dbReference type="ChEBI" id="CHEBI:57692"/>
    </cofactor>
</comment>
<dbReference type="SUPFAM" id="SSF56645">
    <property type="entry name" value="Acyl-CoA dehydrogenase NM domain-like"/>
    <property type="match status" value="1"/>
</dbReference>
<reference evidence="7" key="2">
    <citation type="submission" date="2015-07" db="EMBL/GenBank/DDBJ databases">
        <title>Plasmids, circular viruses and viroids from rat gut.</title>
        <authorList>
            <person name="Jorgensen T.J."/>
            <person name="Hansen M.A."/>
            <person name="Xu Z."/>
            <person name="Tabak M.A."/>
            <person name="Sorensen S.J."/>
            <person name="Hansen L.H."/>
        </authorList>
    </citation>
    <scope>NUCLEOTIDE SEQUENCE</scope>
    <source>
        <strain evidence="7">RGFK0825</strain>
    </source>
</reference>
<evidence type="ECO:0000256" key="3">
    <source>
        <dbReference type="ARBA" id="ARBA00022630"/>
    </source>
</evidence>
<dbReference type="SUPFAM" id="SSF52402">
    <property type="entry name" value="Adenine nucleotide alpha hydrolases-like"/>
    <property type="match status" value="1"/>
</dbReference>
<dbReference type="SUPFAM" id="SSF47203">
    <property type="entry name" value="Acyl-CoA dehydrogenase C-terminal domain-like"/>
    <property type="match status" value="1"/>
</dbReference>
<keyword evidence="3" id="KW-0285">Flavoprotein</keyword>
<protein>
    <recommendedName>
        <fullName evidence="6">Electron transfer flavoprotein alpha/beta-subunit N-terminal domain-containing protein</fullName>
    </recommendedName>
</protein>
<dbReference type="InterPro" id="IPR046373">
    <property type="entry name" value="Acyl-CoA_Oxase/DH_mid-dom_sf"/>
</dbReference>
<feature type="domain" description="Electron transfer flavoprotein alpha/beta-subunit N-terminal" evidence="6">
    <location>
        <begin position="23"/>
        <end position="214"/>
    </location>
</feature>
<dbReference type="PANTHER" id="PTHR43884:SF12">
    <property type="entry name" value="ISOVALERYL-COA DEHYDROGENASE, MITOCHONDRIAL-RELATED"/>
    <property type="match status" value="1"/>
</dbReference>
<dbReference type="Gene3D" id="1.20.140.10">
    <property type="entry name" value="Butyryl-CoA Dehydrogenase, subunit A, domain 3"/>
    <property type="match status" value="1"/>
</dbReference>
<dbReference type="Pfam" id="PF01012">
    <property type="entry name" value="ETF"/>
    <property type="match status" value="1"/>
</dbReference>
<dbReference type="Gene3D" id="3.40.50.620">
    <property type="entry name" value="HUPs"/>
    <property type="match status" value="1"/>
</dbReference>
<name>A0A0H5QJD8_9ZZZZ</name>
<dbReference type="InterPro" id="IPR014729">
    <property type="entry name" value="Rossmann-like_a/b/a_fold"/>
</dbReference>
<accession>A0A0H5QJD8</accession>
<organism evidence="7">
    <name type="scientific">uncultured prokaryote</name>
    <dbReference type="NCBI Taxonomy" id="198431"/>
    <lineage>
        <taxon>unclassified sequences</taxon>
        <taxon>environmental samples</taxon>
    </lineage>
</organism>
<dbReference type="PROSITE" id="PS00073">
    <property type="entry name" value="ACYL_COA_DH_2"/>
    <property type="match status" value="1"/>
</dbReference>
<evidence type="ECO:0000256" key="2">
    <source>
        <dbReference type="ARBA" id="ARBA00009347"/>
    </source>
</evidence>
<dbReference type="InterPro" id="IPR006089">
    <property type="entry name" value="Acyl-CoA_DH_CS"/>
</dbReference>
<keyword evidence="5" id="KW-0560">Oxidoreductase</keyword>
<reference evidence="7" key="1">
    <citation type="submission" date="2015-06" db="EMBL/GenBank/DDBJ databases">
        <authorList>
            <person name="Joergensen T."/>
        </authorList>
    </citation>
    <scope>NUCLEOTIDE SEQUENCE</scope>
    <source>
        <strain evidence="7">RGFK0825</strain>
    </source>
</reference>
<evidence type="ECO:0000256" key="1">
    <source>
        <dbReference type="ARBA" id="ARBA00001974"/>
    </source>
</evidence>
<dbReference type="Pfam" id="PF00441">
    <property type="entry name" value="Acyl-CoA_dh_1"/>
    <property type="match status" value="1"/>
</dbReference>
<evidence type="ECO:0000313" key="7">
    <source>
        <dbReference type="EMBL" id="CRY95927.1"/>
    </source>
</evidence>
<dbReference type="PANTHER" id="PTHR43884">
    <property type="entry name" value="ACYL-COA DEHYDROGENASE"/>
    <property type="match status" value="1"/>
</dbReference>
<dbReference type="InterPro" id="IPR009075">
    <property type="entry name" value="AcylCo_DH/oxidase_C"/>
</dbReference>
<dbReference type="FunFam" id="2.40.110.10:FF:000001">
    <property type="entry name" value="Acyl-CoA dehydrogenase, mitochondrial"/>
    <property type="match status" value="1"/>
</dbReference>
<dbReference type="SMART" id="SM00893">
    <property type="entry name" value="ETF"/>
    <property type="match status" value="1"/>
</dbReference>
<evidence type="ECO:0000259" key="6">
    <source>
        <dbReference type="SMART" id="SM00893"/>
    </source>
</evidence>
<dbReference type="InterPro" id="IPR014730">
    <property type="entry name" value="ETF_a/b_N"/>
</dbReference>
<dbReference type="Gene3D" id="2.40.110.10">
    <property type="entry name" value="Butyryl-CoA Dehydrogenase, subunit A, domain 2"/>
    <property type="match status" value="1"/>
</dbReference>
<comment type="similarity">
    <text evidence="2">Belongs to the acyl-CoA dehydrogenase family.</text>
</comment>